<evidence type="ECO:0000313" key="2">
    <source>
        <dbReference type="EMBL" id="JAP87581.1"/>
    </source>
</evidence>
<name>A0A131ZBG9_RHIAP</name>
<accession>A0A131ZBG9</accession>
<keyword evidence="1" id="KW-0732">Signal</keyword>
<proteinExistence type="predicted"/>
<sequence>FFFFFVLWVLHLCYNTVYTGNLKRSSRTKQRKKVDGMRKGRLVPFKTPVAGDVDFPHTAPHQIRFLNSAHAHTQSSNWVSGGVFVKGTFWQTTFLMFTVG</sequence>
<evidence type="ECO:0000256" key="1">
    <source>
        <dbReference type="SAM" id="SignalP"/>
    </source>
</evidence>
<feature type="chain" id="PRO_5007287214" evidence="1">
    <location>
        <begin position="20"/>
        <end position="100"/>
    </location>
</feature>
<organism evidence="2">
    <name type="scientific">Rhipicephalus appendiculatus</name>
    <name type="common">Brown ear tick</name>
    <dbReference type="NCBI Taxonomy" id="34631"/>
    <lineage>
        <taxon>Eukaryota</taxon>
        <taxon>Metazoa</taxon>
        <taxon>Ecdysozoa</taxon>
        <taxon>Arthropoda</taxon>
        <taxon>Chelicerata</taxon>
        <taxon>Arachnida</taxon>
        <taxon>Acari</taxon>
        <taxon>Parasitiformes</taxon>
        <taxon>Ixodida</taxon>
        <taxon>Ixodoidea</taxon>
        <taxon>Ixodidae</taxon>
        <taxon>Rhipicephalinae</taxon>
        <taxon>Rhipicephalus</taxon>
        <taxon>Rhipicephalus</taxon>
    </lineage>
</organism>
<reference evidence="2" key="1">
    <citation type="journal article" date="2016" name="Ticks Tick Borne Dis.">
        <title>De novo assembly and annotation of the salivary gland transcriptome of Rhipicephalus appendiculatus male and female ticks during blood feeding.</title>
        <authorList>
            <person name="de Castro M.H."/>
            <person name="de Klerk D."/>
            <person name="Pienaar R."/>
            <person name="Latif A.A."/>
            <person name="Rees D.J."/>
            <person name="Mans B.J."/>
        </authorList>
    </citation>
    <scope>NUCLEOTIDE SEQUENCE</scope>
    <source>
        <tissue evidence="2">Salivary glands</tissue>
    </source>
</reference>
<feature type="non-terminal residue" evidence="2">
    <location>
        <position position="1"/>
    </location>
</feature>
<protein>
    <submittedName>
        <fullName evidence="2">Uncharacterized protein</fullName>
    </submittedName>
</protein>
<dbReference type="EMBL" id="GEDV01000976">
    <property type="protein sequence ID" value="JAP87581.1"/>
    <property type="molecule type" value="Transcribed_RNA"/>
</dbReference>
<dbReference type="AlphaFoldDB" id="A0A131ZBG9"/>
<feature type="signal peptide" evidence="1">
    <location>
        <begin position="1"/>
        <end position="19"/>
    </location>
</feature>